<gene>
    <name evidence="3" type="ORF">Prum_014210</name>
</gene>
<feature type="compositionally biased region" description="Polar residues" evidence="1">
    <location>
        <begin position="67"/>
        <end position="86"/>
    </location>
</feature>
<sequence length="86" mass="8757">MATMSRRGVLGTGALAGAAALATSVAGRADAATGGARVSEETKSLEELYAAARREDGELVIYAGGDTPTSRTAPNRRSWPSSRTSS</sequence>
<organism evidence="3 4">
    <name type="scientific">Phytohabitans rumicis</name>
    <dbReference type="NCBI Taxonomy" id="1076125"/>
    <lineage>
        <taxon>Bacteria</taxon>
        <taxon>Bacillati</taxon>
        <taxon>Actinomycetota</taxon>
        <taxon>Actinomycetes</taxon>
        <taxon>Micromonosporales</taxon>
        <taxon>Micromonosporaceae</taxon>
    </lineage>
</organism>
<evidence type="ECO:0000256" key="1">
    <source>
        <dbReference type="SAM" id="MobiDB-lite"/>
    </source>
</evidence>
<dbReference type="RefSeq" id="WP_246277700.1">
    <property type="nucleotide sequence ID" value="NZ_BLPG01000001.1"/>
</dbReference>
<comment type="caution">
    <text evidence="3">The sequence shown here is derived from an EMBL/GenBank/DDBJ whole genome shotgun (WGS) entry which is preliminary data.</text>
</comment>
<feature type="region of interest" description="Disordered" evidence="1">
    <location>
        <begin position="62"/>
        <end position="86"/>
    </location>
</feature>
<feature type="chain" id="PRO_5028892299" evidence="2">
    <location>
        <begin position="32"/>
        <end position="86"/>
    </location>
</feature>
<proteinExistence type="predicted"/>
<accession>A0A6V8KZM7</accession>
<reference evidence="3 4" key="1">
    <citation type="submission" date="2020-03" db="EMBL/GenBank/DDBJ databases">
        <title>Whole genome shotgun sequence of Phytohabitans rumicis NBRC 108638.</title>
        <authorList>
            <person name="Komaki H."/>
            <person name="Tamura T."/>
        </authorList>
    </citation>
    <scope>NUCLEOTIDE SEQUENCE [LARGE SCALE GENOMIC DNA]</scope>
    <source>
        <strain evidence="3 4">NBRC 108638</strain>
    </source>
</reference>
<evidence type="ECO:0000313" key="3">
    <source>
        <dbReference type="EMBL" id="GFJ87779.1"/>
    </source>
</evidence>
<protein>
    <submittedName>
        <fullName evidence="3">Uncharacterized protein</fullName>
    </submittedName>
</protein>
<reference evidence="3 4" key="2">
    <citation type="submission" date="2020-03" db="EMBL/GenBank/DDBJ databases">
        <authorList>
            <person name="Ichikawa N."/>
            <person name="Kimura A."/>
            <person name="Kitahashi Y."/>
            <person name="Uohara A."/>
        </authorList>
    </citation>
    <scope>NUCLEOTIDE SEQUENCE [LARGE SCALE GENOMIC DNA]</scope>
    <source>
        <strain evidence="3 4">NBRC 108638</strain>
    </source>
</reference>
<dbReference type="AlphaFoldDB" id="A0A6V8KZM7"/>
<evidence type="ECO:0000313" key="4">
    <source>
        <dbReference type="Proteomes" id="UP000482960"/>
    </source>
</evidence>
<dbReference type="PROSITE" id="PS51318">
    <property type="entry name" value="TAT"/>
    <property type="match status" value="1"/>
</dbReference>
<name>A0A6V8KZM7_9ACTN</name>
<evidence type="ECO:0000256" key="2">
    <source>
        <dbReference type="SAM" id="SignalP"/>
    </source>
</evidence>
<dbReference type="EMBL" id="BLPG01000001">
    <property type="protein sequence ID" value="GFJ87779.1"/>
    <property type="molecule type" value="Genomic_DNA"/>
</dbReference>
<dbReference type="InterPro" id="IPR006311">
    <property type="entry name" value="TAT_signal"/>
</dbReference>
<feature type="signal peptide" evidence="2">
    <location>
        <begin position="1"/>
        <end position="31"/>
    </location>
</feature>
<keyword evidence="4" id="KW-1185">Reference proteome</keyword>
<keyword evidence="2" id="KW-0732">Signal</keyword>
<dbReference type="Proteomes" id="UP000482960">
    <property type="component" value="Unassembled WGS sequence"/>
</dbReference>